<sequence length="63" mass="7680">MDKMKRKIKELEVDIEENKEKSKKQVENNKKDKNIEKKIKLVTKDRLIGRFIEEGKMPQCYRE</sequence>
<organism evidence="2 3">
    <name type="scientific">Rhizophagus irregularis</name>
    <dbReference type="NCBI Taxonomy" id="588596"/>
    <lineage>
        <taxon>Eukaryota</taxon>
        <taxon>Fungi</taxon>
        <taxon>Fungi incertae sedis</taxon>
        <taxon>Mucoromycota</taxon>
        <taxon>Glomeromycotina</taxon>
        <taxon>Glomeromycetes</taxon>
        <taxon>Glomerales</taxon>
        <taxon>Glomeraceae</taxon>
        <taxon>Rhizophagus</taxon>
    </lineage>
</organism>
<protein>
    <submittedName>
        <fullName evidence="2">Uncharacterized protein</fullName>
    </submittedName>
</protein>
<dbReference type="VEuPathDB" id="FungiDB:RhiirA1_470646"/>
<reference evidence="2 3" key="2">
    <citation type="submission" date="2017-10" db="EMBL/GenBank/DDBJ databases">
        <title>Extensive intraspecific genome diversity in a model arbuscular mycorrhizal fungus.</title>
        <authorList>
            <person name="Chen E.C.H."/>
            <person name="Morin E."/>
            <person name="Baudet D."/>
            <person name="Noel J."/>
            <person name="Ndikumana S."/>
            <person name="Charron P."/>
            <person name="St-Onge C."/>
            <person name="Giorgi J."/>
            <person name="Grigoriev I.V."/>
            <person name="Roux C."/>
            <person name="Martin F.M."/>
            <person name="Corradi N."/>
        </authorList>
    </citation>
    <scope>NUCLEOTIDE SEQUENCE [LARGE SCALE GENOMIC DNA]</scope>
    <source>
        <strain evidence="2 3">C2</strain>
    </source>
</reference>
<gene>
    <name evidence="2" type="ORF">RhiirC2_783826</name>
</gene>
<proteinExistence type="predicted"/>
<evidence type="ECO:0000256" key="1">
    <source>
        <dbReference type="SAM" id="Coils"/>
    </source>
</evidence>
<keyword evidence="1" id="KW-0175">Coiled coil</keyword>
<feature type="coiled-coil region" evidence="1">
    <location>
        <begin position="1"/>
        <end position="36"/>
    </location>
</feature>
<evidence type="ECO:0000313" key="2">
    <source>
        <dbReference type="EMBL" id="PKK67197.1"/>
    </source>
</evidence>
<evidence type="ECO:0000313" key="3">
    <source>
        <dbReference type="Proteomes" id="UP000233469"/>
    </source>
</evidence>
<reference evidence="2 3" key="1">
    <citation type="submission" date="2016-04" db="EMBL/GenBank/DDBJ databases">
        <title>Genome analyses suggest a sexual origin of heterokaryosis in a supposedly ancient asexual fungus.</title>
        <authorList>
            <person name="Ropars J."/>
            <person name="Sedzielewska K."/>
            <person name="Noel J."/>
            <person name="Charron P."/>
            <person name="Farinelli L."/>
            <person name="Marton T."/>
            <person name="Kruger M."/>
            <person name="Pelin A."/>
            <person name="Brachmann A."/>
            <person name="Corradi N."/>
        </authorList>
    </citation>
    <scope>NUCLEOTIDE SEQUENCE [LARGE SCALE GENOMIC DNA]</scope>
    <source>
        <strain evidence="2 3">C2</strain>
    </source>
</reference>
<dbReference type="Proteomes" id="UP000233469">
    <property type="component" value="Unassembled WGS sequence"/>
</dbReference>
<dbReference type="EMBL" id="LLXL01000995">
    <property type="protein sequence ID" value="PKK67197.1"/>
    <property type="molecule type" value="Genomic_DNA"/>
</dbReference>
<comment type="caution">
    <text evidence="2">The sequence shown here is derived from an EMBL/GenBank/DDBJ whole genome shotgun (WGS) entry which is preliminary data.</text>
</comment>
<dbReference type="AlphaFoldDB" id="A0A2N1MZX9"/>
<accession>A0A2N1MZX9</accession>
<name>A0A2N1MZX9_9GLOM</name>